<accession>A0ABU6TNU6</accession>
<feature type="compositionally biased region" description="Basic residues" evidence="1">
    <location>
        <begin position="187"/>
        <end position="198"/>
    </location>
</feature>
<keyword evidence="3" id="KW-1185">Reference proteome</keyword>
<protein>
    <submittedName>
        <fullName evidence="2">Uncharacterized protein</fullName>
    </submittedName>
</protein>
<gene>
    <name evidence="2" type="ORF">PIB30_072763</name>
</gene>
<evidence type="ECO:0000256" key="1">
    <source>
        <dbReference type="SAM" id="MobiDB-lite"/>
    </source>
</evidence>
<sequence length="213" mass="24681">MVGRVRLGRLGMGRVRSNLVPSFGAVEKPYLGFIPSIRRVQEVNKRMSSWPAIRARHASYLTAHLLVFVRCISRLNDLFIFAIMASTGNIRFSPPFSFFTPRLDGSGVILYEYEKREKFEDCYEKADAELGTIMIRRYHFDDEYFIYPLHSVRFDPDRSYEIPIDPLLADQLHSSSGNGKSSTRGPHPSRYRVQHRTTNRGDHHQPVDYLQQN</sequence>
<organism evidence="2 3">
    <name type="scientific">Stylosanthes scabra</name>
    <dbReference type="NCBI Taxonomy" id="79078"/>
    <lineage>
        <taxon>Eukaryota</taxon>
        <taxon>Viridiplantae</taxon>
        <taxon>Streptophyta</taxon>
        <taxon>Embryophyta</taxon>
        <taxon>Tracheophyta</taxon>
        <taxon>Spermatophyta</taxon>
        <taxon>Magnoliopsida</taxon>
        <taxon>eudicotyledons</taxon>
        <taxon>Gunneridae</taxon>
        <taxon>Pentapetalae</taxon>
        <taxon>rosids</taxon>
        <taxon>fabids</taxon>
        <taxon>Fabales</taxon>
        <taxon>Fabaceae</taxon>
        <taxon>Papilionoideae</taxon>
        <taxon>50 kb inversion clade</taxon>
        <taxon>dalbergioids sensu lato</taxon>
        <taxon>Dalbergieae</taxon>
        <taxon>Pterocarpus clade</taxon>
        <taxon>Stylosanthes</taxon>
    </lineage>
</organism>
<name>A0ABU6TNU6_9FABA</name>
<dbReference type="Proteomes" id="UP001341840">
    <property type="component" value="Unassembled WGS sequence"/>
</dbReference>
<feature type="region of interest" description="Disordered" evidence="1">
    <location>
        <begin position="173"/>
        <end position="213"/>
    </location>
</feature>
<evidence type="ECO:0000313" key="2">
    <source>
        <dbReference type="EMBL" id="MED6150489.1"/>
    </source>
</evidence>
<feature type="compositionally biased region" description="Polar residues" evidence="1">
    <location>
        <begin position="173"/>
        <end position="184"/>
    </location>
</feature>
<proteinExistence type="predicted"/>
<dbReference type="EMBL" id="JASCZI010091489">
    <property type="protein sequence ID" value="MED6150489.1"/>
    <property type="molecule type" value="Genomic_DNA"/>
</dbReference>
<reference evidence="2 3" key="1">
    <citation type="journal article" date="2023" name="Plants (Basel)">
        <title>Bridging the Gap: Combining Genomics and Transcriptomics Approaches to Understand Stylosanthes scabra, an Orphan Legume from the Brazilian Caatinga.</title>
        <authorList>
            <person name="Ferreira-Neto J.R.C."/>
            <person name="da Silva M.D."/>
            <person name="Binneck E."/>
            <person name="de Melo N.F."/>
            <person name="da Silva R.H."/>
            <person name="de Melo A.L.T.M."/>
            <person name="Pandolfi V."/>
            <person name="Bustamante F.O."/>
            <person name="Brasileiro-Vidal A.C."/>
            <person name="Benko-Iseppon A.M."/>
        </authorList>
    </citation>
    <scope>NUCLEOTIDE SEQUENCE [LARGE SCALE GENOMIC DNA]</scope>
    <source>
        <tissue evidence="2">Leaves</tissue>
    </source>
</reference>
<comment type="caution">
    <text evidence="2">The sequence shown here is derived from an EMBL/GenBank/DDBJ whole genome shotgun (WGS) entry which is preliminary data.</text>
</comment>
<evidence type="ECO:0000313" key="3">
    <source>
        <dbReference type="Proteomes" id="UP001341840"/>
    </source>
</evidence>